<dbReference type="PANTHER" id="PTHR13355">
    <property type="entry name" value="GLUCOSAMINE 6-PHOSPHATE N-ACETYLTRANSFERASE"/>
    <property type="match status" value="1"/>
</dbReference>
<name>A0A498R2F2_9FIRM</name>
<evidence type="ECO:0000313" key="3">
    <source>
        <dbReference type="Proteomes" id="UP000277811"/>
    </source>
</evidence>
<dbReference type="CDD" id="cd04301">
    <property type="entry name" value="NAT_SF"/>
    <property type="match status" value="1"/>
</dbReference>
<feature type="domain" description="N-acetyltransferase" evidence="1">
    <location>
        <begin position="2"/>
        <end position="145"/>
    </location>
</feature>
<dbReference type="GO" id="GO:0004343">
    <property type="term" value="F:glucosamine 6-phosphate N-acetyltransferase activity"/>
    <property type="evidence" value="ECO:0007669"/>
    <property type="project" value="TreeGrafter"/>
</dbReference>
<keyword evidence="2" id="KW-0808">Transferase</keyword>
<dbReference type="Gene3D" id="3.40.630.30">
    <property type="match status" value="1"/>
</dbReference>
<organism evidence="2 3">
    <name type="scientific">Lucifera butyrica</name>
    <dbReference type="NCBI Taxonomy" id="1351585"/>
    <lineage>
        <taxon>Bacteria</taxon>
        <taxon>Bacillati</taxon>
        <taxon>Bacillota</taxon>
        <taxon>Negativicutes</taxon>
        <taxon>Veillonellales</taxon>
        <taxon>Veillonellaceae</taxon>
        <taxon>Lucifera</taxon>
    </lineage>
</organism>
<dbReference type="AlphaFoldDB" id="A0A498R2F2"/>
<keyword evidence="2" id="KW-0012">Acyltransferase</keyword>
<keyword evidence="3" id="KW-1185">Reference proteome</keyword>
<proteinExistence type="predicted"/>
<dbReference type="InterPro" id="IPR016181">
    <property type="entry name" value="Acyl_CoA_acyltransferase"/>
</dbReference>
<dbReference type="Pfam" id="PF00583">
    <property type="entry name" value="Acetyltransf_1"/>
    <property type="match status" value="1"/>
</dbReference>
<dbReference type="InterPro" id="IPR039143">
    <property type="entry name" value="GNPNAT1-like"/>
</dbReference>
<dbReference type="OrthoDB" id="9789603at2"/>
<dbReference type="RefSeq" id="WP_122626014.1">
    <property type="nucleotide sequence ID" value="NZ_UPPP01000052.1"/>
</dbReference>
<accession>A0A498R2F2</accession>
<dbReference type="EMBL" id="UPPP01000052">
    <property type="protein sequence ID" value="VBB04997.1"/>
    <property type="molecule type" value="Genomic_DNA"/>
</dbReference>
<reference evidence="2 3" key="1">
    <citation type="submission" date="2018-06" db="EMBL/GenBank/DDBJ databases">
        <authorList>
            <person name="Strepis N."/>
        </authorList>
    </citation>
    <scope>NUCLEOTIDE SEQUENCE [LARGE SCALE GENOMIC DNA]</scope>
    <source>
        <strain evidence="2">LUCI</strain>
    </source>
</reference>
<evidence type="ECO:0000313" key="2">
    <source>
        <dbReference type="EMBL" id="VBB04997.1"/>
    </source>
</evidence>
<dbReference type="PANTHER" id="PTHR13355:SF11">
    <property type="entry name" value="GLUCOSAMINE 6-PHOSPHATE N-ACETYLTRANSFERASE"/>
    <property type="match status" value="1"/>
</dbReference>
<dbReference type="PROSITE" id="PS51186">
    <property type="entry name" value="GNAT"/>
    <property type="match status" value="1"/>
</dbReference>
<dbReference type="Proteomes" id="UP000277811">
    <property type="component" value="Unassembled WGS sequence"/>
</dbReference>
<protein>
    <submittedName>
        <fullName evidence="2">Acyl-coa n-acyltransferase</fullName>
    </submittedName>
</protein>
<gene>
    <name evidence="2" type="ORF">LUCI_0203</name>
</gene>
<evidence type="ECO:0000259" key="1">
    <source>
        <dbReference type="PROSITE" id="PS51186"/>
    </source>
</evidence>
<dbReference type="InterPro" id="IPR000182">
    <property type="entry name" value="GNAT_dom"/>
</dbReference>
<sequence length="145" mass="16155">MLTISPVTFADLGELALLYEELTGIKTDKNLMKNLFKKVAGNANYILVGVKDEKQRLLGSVTGIVCTDLVGKCRPFMVIENVIVGEKSRRQGIGGKLVRYIENCAKERNCSYTMLVSLAKRKEAHAFYESVGYKPGLVQGFKKYL</sequence>
<dbReference type="SUPFAM" id="SSF55729">
    <property type="entry name" value="Acyl-CoA N-acyltransferases (Nat)"/>
    <property type="match status" value="1"/>
</dbReference>